<feature type="compositionally biased region" description="Polar residues" evidence="3">
    <location>
        <begin position="1564"/>
        <end position="1581"/>
    </location>
</feature>
<feature type="compositionally biased region" description="Pro residues" evidence="3">
    <location>
        <begin position="1158"/>
        <end position="1203"/>
    </location>
</feature>
<feature type="compositionally biased region" description="Pro residues" evidence="3">
    <location>
        <begin position="1121"/>
        <end position="1149"/>
    </location>
</feature>
<feature type="region of interest" description="Disordered" evidence="3">
    <location>
        <begin position="1362"/>
        <end position="1389"/>
    </location>
</feature>
<dbReference type="InterPro" id="IPR036034">
    <property type="entry name" value="PDZ_sf"/>
</dbReference>
<feature type="domain" description="N-terminal Ras-GEF" evidence="8">
    <location>
        <begin position="167"/>
        <end position="281"/>
    </location>
</feature>
<dbReference type="SUPFAM" id="SSF48366">
    <property type="entry name" value="Ras GEF"/>
    <property type="match status" value="1"/>
</dbReference>
<feature type="region of interest" description="Disordered" evidence="3">
    <location>
        <begin position="1411"/>
        <end position="1433"/>
    </location>
</feature>
<dbReference type="SMART" id="SM00147">
    <property type="entry name" value="RasGEF"/>
    <property type="match status" value="1"/>
</dbReference>
<dbReference type="CDD" id="cd06755">
    <property type="entry name" value="PDZ_RapGEF2_RapGEF6-like"/>
    <property type="match status" value="1"/>
</dbReference>
<dbReference type="PANTHER" id="PTHR23113">
    <property type="entry name" value="GUANINE NUCLEOTIDE EXCHANGE FACTOR"/>
    <property type="match status" value="1"/>
</dbReference>
<feature type="compositionally biased region" description="Pro residues" evidence="3">
    <location>
        <begin position="1212"/>
        <end position="1224"/>
    </location>
</feature>
<feature type="compositionally biased region" description="Low complexity" evidence="3">
    <location>
        <begin position="1087"/>
        <end position="1098"/>
    </location>
</feature>
<feature type="compositionally biased region" description="Polar residues" evidence="3">
    <location>
        <begin position="2274"/>
        <end position="2299"/>
    </location>
</feature>
<dbReference type="GO" id="GO:0016324">
    <property type="term" value="C:apical plasma membrane"/>
    <property type="evidence" value="ECO:0007669"/>
    <property type="project" value="TreeGrafter"/>
</dbReference>
<accession>A0AAE1EQQ4</accession>
<dbReference type="InterPro" id="IPR001478">
    <property type="entry name" value="PDZ"/>
</dbReference>
<feature type="compositionally biased region" description="Low complexity" evidence="3">
    <location>
        <begin position="1421"/>
        <end position="1432"/>
    </location>
</feature>
<dbReference type="SMART" id="SM00229">
    <property type="entry name" value="RasGEFN"/>
    <property type="match status" value="1"/>
</dbReference>
<dbReference type="PROSITE" id="PS50009">
    <property type="entry name" value="RASGEF_CAT"/>
    <property type="match status" value="1"/>
</dbReference>
<feature type="compositionally biased region" description="Polar residues" evidence="3">
    <location>
        <begin position="978"/>
        <end position="987"/>
    </location>
</feature>
<feature type="region of interest" description="Disordered" evidence="3">
    <location>
        <begin position="1564"/>
        <end position="1587"/>
    </location>
</feature>
<evidence type="ECO:0008006" key="11">
    <source>
        <dbReference type="Google" id="ProtNLM"/>
    </source>
</evidence>
<dbReference type="PROSITE" id="PS50042">
    <property type="entry name" value="CNMP_BINDING_3"/>
    <property type="match status" value="1"/>
</dbReference>
<feature type="compositionally biased region" description="Polar residues" evidence="3">
    <location>
        <begin position="396"/>
        <end position="422"/>
    </location>
</feature>
<reference evidence="9" key="1">
    <citation type="submission" date="2023-10" db="EMBL/GenBank/DDBJ databases">
        <title>Genome assemblies of two species of porcelain crab, Petrolisthes cinctipes and Petrolisthes manimaculis (Anomura: Porcellanidae).</title>
        <authorList>
            <person name="Angst P."/>
        </authorList>
    </citation>
    <scope>NUCLEOTIDE SEQUENCE</scope>
    <source>
        <strain evidence="9">PB745_01</strain>
        <tissue evidence="9">Gill</tissue>
    </source>
</reference>
<keyword evidence="10" id="KW-1185">Reference proteome</keyword>
<dbReference type="Gene3D" id="1.10.840.10">
    <property type="entry name" value="Ras guanine-nucleotide exchange factors catalytic domain"/>
    <property type="match status" value="1"/>
</dbReference>
<comment type="caution">
    <text evidence="9">The sequence shown here is derived from an EMBL/GenBank/DDBJ whole genome shotgun (WGS) entry which is preliminary data.</text>
</comment>
<feature type="region of interest" description="Disordered" evidence="3">
    <location>
        <begin position="1967"/>
        <end position="1987"/>
    </location>
</feature>
<evidence type="ECO:0000256" key="3">
    <source>
        <dbReference type="SAM" id="MobiDB-lite"/>
    </source>
</evidence>
<dbReference type="PROSITE" id="PS50200">
    <property type="entry name" value="RA"/>
    <property type="match status" value="1"/>
</dbReference>
<evidence type="ECO:0000256" key="1">
    <source>
        <dbReference type="ARBA" id="ARBA00022658"/>
    </source>
</evidence>
<dbReference type="SMART" id="SM00228">
    <property type="entry name" value="PDZ"/>
    <property type="match status" value="1"/>
</dbReference>
<feature type="non-terminal residue" evidence="9">
    <location>
        <position position="2326"/>
    </location>
</feature>
<feature type="region of interest" description="Disordered" evidence="3">
    <location>
        <begin position="2093"/>
        <end position="2151"/>
    </location>
</feature>
<feature type="compositionally biased region" description="Low complexity" evidence="3">
    <location>
        <begin position="467"/>
        <end position="481"/>
    </location>
</feature>
<evidence type="ECO:0000313" key="9">
    <source>
        <dbReference type="EMBL" id="KAK3859709.1"/>
    </source>
</evidence>
<feature type="compositionally biased region" description="Low complexity" evidence="3">
    <location>
        <begin position="1022"/>
        <end position="1051"/>
    </location>
</feature>
<evidence type="ECO:0000259" key="5">
    <source>
        <dbReference type="PROSITE" id="PS50042"/>
    </source>
</evidence>
<feature type="compositionally biased region" description="Low complexity" evidence="3">
    <location>
        <begin position="1004"/>
        <end position="1014"/>
    </location>
</feature>
<dbReference type="Pfam" id="PF00618">
    <property type="entry name" value="RasGEF_N"/>
    <property type="match status" value="1"/>
</dbReference>
<feature type="region of interest" description="Disordered" evidence="3">
    <location>
        <begin position="375"/>
        <end position="450"/>
    </location>
</feature>
<feature type="domain" description="Cyclic nucleotide-binding" evidence="5">
    <location>
        <begin position="36"/>
        <end position="149"/>
    </location>
</feature>
<dbReference type="CDD" id="cd00155">
    <property type="entry name" value="RasGEF"/>
    <property type="match status" value="1"/>
</dbReference>
<dbReference type="EMBL" id="JAWQEG010004947">
    <property type="protein sequence ID" value="KAK3859709.1"/>
    <property type="molecule type" value="Genomic_DNA"/>
</dbReference>
<feature type="domain" description="Ras-GEF" evidence="4">
    <location>
        <begin position="624"/>
        <end position="850"/>
    </location>
</feature>
<protein>
    <recommendedName>
        <fullName evidence="11">Rap guanine nucleotide exchange factor 2</fullName>
    </recommendedName>
</protein>
<name>A0AAE1EQQ4_PETCI</name>
<dbReference type="PANTHER" id="PTHR23113:SF249">
    <property type="entry name" value="RAP GUANINE NUCLEOTIDE EXCHANGE FACTOR 6"/>
    <property type="match status" value="1"/>
</dbReference>
<dbReference type="Proteomes" id="UP001286313">
    <property type="component" value="Unassembled WGS sequence"/>
</dbReference>
<dbReference type="CDD" id="cd06224">
    <property type="entry name" value="REM"/>
    <property type="match status" value="1"/>
</dbReference>
<dbReference type="SMART" id="SM00314">
    <property type="entry name" value="RA"/>
    <property type="match status" value="1"/>
</dbReference>
<evidence type="ECO:0000259" key="8">
    <source>
        <dbReference type="PROSITE" id="PS50212"/>
    </source>
</evidence>
<dbReference type="InterPro" id="IPR000159">
    <property type="entry name" value="RA_dom"/>
</dbReference>
<evidence type="ECO:0000256" key="2">
    <source>
        <dbReference type="PROSITE-ProRule" id="PRU00168"/>
    </source>
</evidence>
<feature type="compositionally biased region" description="Low complexity" evidence="3">
    <location>
        <begin position="1967"/>
        <end position="1979"/>
    </location>
</feature>
<dbReference type="SUPFAM" id="SSF50156">
    <property type="entry name" value="PDZ domain-like"/>
    <property type="match status" value="1"/>
</dbReference>
<dbReference type="FunFam" id="1.20.870.10:FF:000001">
    <property type="entry name" value="rap guanine nucleotide exchange factor 2 isoform X2"/>
    <property type="match status" value="1"/>
</dbReference>
<dbReference type="InterPro" id="IPR023578">
    <property type="entry name" value="Ras_GEF_dom_sf"/>
</dbReference>
<dbReference type="InterPro" id="IPR000651">
    <property type="entry name" value="Ras-like_Gua-exchang_fac_N"/>
</dbReference>
<dbReference type="SMART" id="SM00100">
    <property type="entry name" value="cNMP"/>
    <property type="match status" value="1"/>
</dbReference>
<dbReference type="InterPro" id="IPR000595">
    <property type="entry name" value="cNMP-bd_dom"/>
</dbReference>
<evidence type="ECO:0000259" key="4">
    <source>
        <dbReference type="PROSITE" id="PS50009"/>
    </source>
</evidence>
<feature type="compositionally biased region" description="Low complexity" evidence="3">
    <location>
        <begin position="429"/>
        <end position="447"/>
    </location>
</feature>
<keyword evidence="1 2" id="KW-0344">Guanine-nucleotide releasing factor</keyword>
<dbReference type="Gene3D" id="1.20.870.10">
    <property type="entry name" value="Son of sevenless (SoS) protein Chain: S domain 1"/>
    <property type="match status" value="1"/>
</dbReference>
<dbReference type="CDD" id="cd01785">
    <property type="entry name" value="RA_PDZ-GEF1"/>
    <property type="match status" value="1"/>
</dbReference>
<evidence type="ECO:0000259" key="7">
    <source>
        <dbReference type="PROSITE" id="PS50200"/>
    </source>
</evidence>
<dbReference type="Pfam" id="PF00595">
    <property type="entry name" value="PDZ"/>
    <property type="match status" value="1"/>
</dbReference>
<dbReference type="InterPro" id="IPR014710">
    <property type="entry name" value="RmlC-like_jellyroll"/>
</dbReference>
<dbReference type="Pfam" id="PF00788">
    <property type="entry name" value="RA"/>
    <property type="match status" value="1"/>
</dbReference>
<feature type="region of interest" description="Disordered" evidence="3">
    <location>
        <begin position="463"/>
        <end position="489"/>
    </location>
</feature>
<dbReference type="InterPro" id="IPR001895">
    <property type="entry name" value="RASGEF_cat_dom"/>
</dbReference>
<feature type="domain" description="Ras-associating" evidence="7">
    <location>
        <begin position="510"/>
        <end position="599"/>
    </location>
</feature>
<dbReference type="CDD" id="cd00038">
    <property type="entry name" value="CAP_ED"/>
    <property type="match status" value="1"/>
</dbReference>
<feature type="domain" description="PDZ" evidence="6">
    <location>
        <begin position="285"/>
        <end position="356"/>
    </location>
</feature>
<dbReference type="InterPro" id="IPR018490">
    <property type="entry name" value="cNMP-bd_dom_sf"/>
</dbReference>
<gene>
    <name evidence="9" type="ORF">Pcinc_034196</name>
</gene>
<dbReference type="InterPro" id="IPR008937">
    <property type="entry name" value="Ras-like_GEF"/>
</dbReference>
<dbReference type="Gene3D" id="2.60.120.10">
    <property type="entry name" value="Jelly Rolls"/>
    <property type="match status" value="1"/>
</dbReference>
<feature type="compositionally biased region" description="Low complexity" evidence="3">
    <location>
        <begin position="915"/>
        <end position="932"/>
    </location>
</feature>
<feature type="region of interest" description="Disordered" evidence="3">
    <location>
        <begin position="2274"/>
        <end position="2305"/>
    </location>
</feature>
<organism evidence="9 10">
    <name type="scientific">Petrolisthes cinctipes</name>
    <name type="common">Flat porcelain crab</name>
    <dbReference type="NCBI Taxonomy" id="88211"/>
    <lineage>
        <taxon>Eukaryota</taxon>
        <taxon>Metazoa</taxon>
        <taxon>Ecdysozoa</taxon>
        <taxon>Arthropoda</taxon>
        <taxon>Crustacea</taxon>
        <taxon>Multicrustacea</taxon>
        <taxon>Malacostraca</taxon>
        <taxon>Eumalacostraca</taxon>
        <taxon>Eucarida</taxon>
        <taxon>Decapoda</taxon>
        <taxon>Pleocyemata</taxon>
        <taxon>Anomura</taxon>
        <taxon>Galatheoidea</taxon>
        <taxon>Porcellanidae</taxon>
        <taxon>Petrolisthes</taxon>
    </lineage>
</organism>
<feature type="region of interest" description="Disordered" evidence="3">
    <location>
        <begin position="909"/>
        <end position="1232"/>
    </location>
</feature>
<evidence type="ECO:0000259" key="6">
    <source>
        <dbReference type="PROSITE" id="PS50106"/>
    </source>
</evidence>
<proteinExistence type="predicted"/>
<dbReference type="Gene3D" id="2.30.42.10">
    <property type="match status" value="1"/>
</dbReference>
<feature type="compositionally biased region" description="Low complexity" evidence="3">
    <location>
        <begin position="953"/>
        <end position="969"/>
    </location>
</feature>
<dbReference type="GO" id="GO:0007265">
    <property type="term" value="P:Ras protein signal transduction"/>
    <property type="evidence" value="ECO:0007669"/>
    <property type="project" value="TreeGrafter"/>
</dbReference>
<dbReference type="InterPro" id="IPR036964">
    <property type="entry name" value="RASGEF_cat_dom_sf"/>
</dbReference>
<feature type="region of interest" description="Disordered" evidence="3">
    <location>
        <begin position="1295"/>
        <end position="1318"/>
    </location>
</feature>
<feature type="region of interest" description="Disordered" evidence="3">
    <location>
        <begin position="1825"/>
        <end position="1848"/>
    </location>
</feature>
<feature type="compositionally biased region" description="Basic residues" evidence="3">
    <location>
        <begin position="1052"/>
        <end position="1073"/>
    </location>
</feature>
<evidence type="ECO:0000313" key="10">
    <source>
        <dbReference type="Proteomes" id="UP001286313"/>
    </source>
</evidence>
<dbReference type="SUPFAM" id="SSF51206">
    <property type="entry name" value="cAMP-binding domain-like"/>
    <property type="match status" value="1"/>
</dbReference>
<feature type="compositionally biased region" description="Basic and acidic residues" evidence="3">
    <location>
        <begin position="1825"/>
        <end position="1834"/>
    </location>
</feature>
<dbReference type="Pfam" id="PF00617">
    <property type="entry name" value="RasGEF"/>
    <property type="match status" value="1"/>
</dbReference>
<dbReference type="GO" id="GO:0005085">
    <property type="term" value="F:guanyl-nucleotide exchange factor activity"/>
    <property type="evidence" value="ECO:0007669"/>
    <property type="project" value="UniProtKB-KW"/>
</dbReference>
<feature type="region of interest" description="Disordered" evidence="3">
    <location>
        <begin position="850"/>
        <end position="870"/>
    </location>
</feature>
<dbReference type="PROSITE" id="PS50106">
    <property type="entry name" value="PDZ"/>
    <property type="match status" value="1"/>
</dbReference>
<dbReference type="PROSITE" id="PS50212">
    <property type="entry name" value="RASGEF_NTER"/>
    <property type="match status" value="1"/>
</dbReference>
<sequence length="2326" mass="256701">SLAVRDAVRECLEKDPSERSEDDIKVLLEFTQRLRAFSNMTLAVRKAMCSAMVFAVVDVAGTVLMKHGEELDSWSVIINGHVEVTLSDSSLYELHLGDSFGITPTMEKLYHQGEMRSKVEDCQFVCIRQTDYYRILHQSEENIRRVEEDGVLVLVSEQRPIDAGNRKGNIVIKGTSDRLMQQLVEVENNIDPTYVEDFLLTHRTFIESPLVVANKLLQWFEDPSLRDRVTRVVLLWVNNHFTDFEMDPNMMNFLEQFEEGLEREKMAGQLRLLDFACATKARARTVTLTRPSRDEVLHFSILGGYERGFSIFISQVEKGSKAEDVGLKRGDQILEVNGQSFDHMTHAKALEILRQTCHLSITVKSNLLAFKEMLMTPENSPRPRSRKPSDVRALTDPNTPIPLTSTFSSTMNLPADHTLQQSPRDKSGKLTGNNNNNNNNKGSLTNKANKIKRKVIESLKSKNNALDSQMNSDDSVSSQSSVGGGLYHSHSNPDLSTTLAFEEATRAEFPEHVLKVYRATDQAARFLPVHKETTAREVVMLALQIFNISDPTGSSNYALYEVTVTEEGITKQKRLPDSLQNLAERIGLSSRYYLKNITVGGTLFPDDIVNDLIRESTVYFLQLNAVELAVQLTLEDYTVFRQIEPTEYIDYLFHLKSNYGTPALTQFAEIVNREMFWVVTEVCSEHNLIKRVKTIKQYIKVARQCKECKNFNSMFAILSGLGHGSVSRLKQTWERLSSKYQRMYQEMQELMDPSRNMSKYRNLVQNENIQSPIIPFHPVVARDLTFTHEGNDDKVEGLINFEKLRMISRYIRDLQNMCSAPYDLFNIQDSGGGQAPSSALISLNQMASGGGNQIATVKRRKKSTAAPDKKKMYEEAQMVRRVKAYLSRMSIIFDEEQLRSMSLECEAGAEGGHKSTTSSLSSTHNNNNNNNNNGGGSNSAPPTNPQPRRRTHSPTPSTTSSTSSTSQTSDGKKQTTKFGATSPQSISKMKALAEPKTKPHHGPRSNNTNSSLSPNPSPGPPRRASTTSSTSTSTNTSTNNTSTNNSSSNSRSNHHHHQHHLHHHHHHHHHHERSHSDTPHAAVPVDLSAESSSVTSLSKLHKSHTSGMPPLDTPTATTNPCQPPHPLPPPPPPPFLKHTSPPPPPPPPSLKHASPPHLALPPPPLSLKHASPPPPPLPSPPHLSAPPPHPKLKPHAPPPPPSPHNLSIPACYPGPSPLHPPPPLSSSTPCHRVTKLASTQPSVKVPSSSSSSSLSFVHAASCSQLITSMRNISLSGSHLHVKRVHTASNISTPIVSSKQPRILPSHRDSKNRIPTEYMPSNATPIIASKQPKIMSSYRENKKSNNNNKALTVNRMSTSFDSSYGSIGSDNEHAKSIERPAGSDGKNLQSSGCLVPLARHPKQLKTIGKHGMFSRSLPAPNQGESESGQSSSSIRNLTFKIRDVAEFKTSTPVPEIMSELNIKPGEHSTNVGSPFQGVKSINCSTEACSQDARCTSVCSTDVSSQIAVSCPSGLSQTHTVSCKECPSHSVPSVMPYPLQETTQPLNIPRSRVSYAGCSSSTQTHAVNYNNKETPGGLNSSSHIPPRRSESFGELHQERVLSLVTNPQQRETAVDGSDSSPPRYSNMFQDYLHNKQKLNYNTKSSSSSSKGFFNRIFRSRSEAVLNEDSSWFGSAPSTPLEAILSPVLTRSLFRRSRSESVLNQTVDNPELKKYRLDDSECVDVTAQLMTTKPIYTHSISLDSQISTANNDIVQKTTTTTTTKPFYAFFGGTGATSLGDALKKRMKRRKCHSVSNDDTCQPSSSRFFLEKKLPGQEAEIRETKHHTLERNPADKETYFPSAPKTVKKNEPQRIYKVNEPRTTPKSISILGRAHGREDNVHKDQFTGTYGVVSNTHEFTNSKDIPLVMTWMEDSSGKSSNNILHHFSNYFPPQKKLPWFAKFQISKQDRCKEETQSNRLDESFCSSVFSHSSEGSNNSGHDSLSGLSGTSITNSHLQNPDYLGVPFSVSPVNRSPERPFSSVGQSVADLNSQFVMSEYDSDSLSETVSLLVKYKGRPEVQKRVAEKLNTIIRDLEREMNLTPPNSPLLYCRGEARRMKGRDDGNGGTTVGEHGGDRGTVVGIQRSEDSVPPPPSSSSPPGKTHDCKPTLSKSRSFDETTVDFDRDLDACHHSLGNILTVSSTTHGGSEDAPSQQSLGNVAKESSVCGRSGNIAWESYACEKVGNVATESRALSKFDSCNESLGNSLNAPSLSEPGDLNWPSSKHSQITTYSHTVGNVTNSFTSPSPLGQNSPLPSLSSQNGEVQPRSLVHPAPTTFCDQYGNEHEIAYV</sequence>